<organism evidence="2 3">
    <name type="scientific">Characodon lateralis</name>
    <dbReference type="NCBI Taxonomy" id="208331"/>
    <lineage>
        <taxon>Eukaryota</taxon>
        <taxon>Metazoa</taxon>
        <taxon>Chordata</taxon>
        <taxon>Craniata</taxon>
        <taxon>Vertebrata</taxon>
        <taxon>Euteleostomi</taxon>
        <taxon>Actinopterygii</taxon>
        <taxon>Neopterygii</taxon>
        <taxon>Teleostei</taxon>
        <taxon>Neoteleostei</taxon>
        <taxon>Acanthomorphata</taxon>
        <taxon>Ovalentaria</taxon>
        <taxon>Atherinomorphae</taxon>
        <taxon>Cyprinodontiformes</taxon>
        <taxon>Goodeidae</taxon>
        <taxon>Characodon</taxon>
    </lineage>
</organism>
<protein>
    <submittedName>
        <fullName evidence="2">Uncharacterized protein</fullName>
    </submittedName>
</protein>
<evidence type="ECO:0000313" key="3">
    <source>
        <dbReference type="Proteomes" id="UP001352852"/>
    </source>
</evidence>
<evidence type="ECO:0000313" key="2">
    <source>
        <dbReference type="EMBL" id="MED6275430.1"/>
    </source>
</evidence>
<feature type="coiled-coil region" evidence="1">
    <location>
        <begin position="2"/>
        <end position="32"/>
    </location>
</feature>
<keyword evidence="3" id="KW-1185">Reference proteome</keyword>
<sequence length="169" mass="20434">MKEVKSLNNVKLENRAADLERKTTEMEQYKRRWTLRLNGLKEKQDENTRELTVDLLLKIVPHWKDKINWILDLMHRLGKSSDHPRQIIMQFTARIYRDELWRVTKCHPICMDLYLRFAEDLTKEDREARTAVWPKVEQARKEGLKAMFRGPYAYIDGQRVMPQYCWVQV</sequence>
<name>A0ABU7DN01_9TELE</name>
<gene>
    <name evidence="2" type="ORF">CHARACLAT_026492</name>
</gene>
<evidence type="ECO:0000256" key="1">
    <source>
        <dbReference type="SAM" id="Coils"/>
    </source>
</evidence>
<reference evidence="2 3" key="1">
    <citation type="submission" date="2021-06" db="EMBL/GenBank/DDBJ databases">
        <authorList>
            <person name="Palmer J.M."/>
        </authorList>
    </citation>
    <scope>NUCLEOTIDE SEQUENCE [LARGE SCALE GENOMIC DNA]</scope>
    <source>
        <strain evidence="2 3">CL_MEX2019</strain>
        <tissue evidence="2">Muscle</tissue>
    </source>
</reference>
<keyword evidence="1" id="KW-0175">Coiled coil</keyword>
<comment type="caution">
    <text evidence="2">The sequence shown here is derived from an EMBL/GenBank/DDBJ whole genome shotgun (WGS) entry which is preliminary data.</text>
</comment>
<dbReference type="Proteomes" id="UP001352852">
    <property type="component" value="Unassembled WGS sequence"/>
</dbReference>
<proteinExistence type="predicted"/>
<accession>A0ABU7DN01</accession>
<dbReference type="EMBL" id="JAHUTJ010027798">
    <property type="protein sequence ID" value="MED6275430.1"/>
    <property type="molecule type" value="Genomic_DNA"/>
</dbReference>